<evidence type="ECO:0000256" key="2">
    <source>
        <dbReference type="ARBA" id="ARBA00022475"/>
    </source>
</evidence>
<keyword evidence="6 7" id="KW-0472">Membrane</keyword>
<gene>
    <name evidence="7 9" type="primary">potA</name>
    <name evidence="9" type="ORF">ABT57_11765</name>
</gene>
<dbReference type="InterPro" id="IPR027417">
    <property type="entry name" value="P-loop_NTPase"/>
</dbReference>
<dbReference type="InterPro" id="IPR003593">
    <property type="entry name" value="AAA+_ATPase"/>
</dbReference>
<evidence type="ECO:0000256" key="1">
    <source>
        <dbReference type="ARBA" id="ARBA00022448"/>
    </source>
</evidence>
<dbReference type="PATRIC" id="fig|320778.3.peg.2565"/>
<dbReference type="RefSeq" id="WP_047885468.1">
    <property type="nucleotide sequence ID" value="NZ_CP071325.1"/>
</dbReference>
<organism evidence="9 10">
    <name type="scientific">Photobacterium ganghwense</name>
    <dbReference type="NCBI Taxonomy" id="320778"/>
    <lineage>
        <taxon>Bacteria</taxon>
        <taxon>Pseudomonadati</taxon>
        <taxon>Pseudomonadota</taxon>
        <taxon>Gammaproteobacteria</taxon>
        <taxon>Vibrionales</taxon>
        <taxon>Vibrionaceae</taxon>
        <taxon>Photobacterium</taxon>
    </lineage>
</organism>
<comment type="caution">
    <text evidence="9">The sequence shown here is derived from an EMBL/GenBank/DDBJ whole genome shotgun (WGS) entry which is preliminary data.</text>
</comment>
<evidence type="ECO:0000256" key="6">
    <source>
        <dbReference type="ARBA" id="ARBA00023136"/>
    </source>
</evidence>
<dbReference type="InterPro" id="IPR003439">
    <property type="entry name" value="ABC_transporter-like_ATP-bd"/>
</dbReference>
<dbReference type="GO" id="GO:0016887">
    <property type="term" value="F:ATP hydrolysis activity"/>
    <property type="evidence" value="ECO:0007669"/>
    <property type="project" value="InterPro"/>
</dbReference>
<dbReference type="STRING" id="320778.ABT57_11765"/>
<evidence type="ECO:0000256" key="5">
    <source>
        <dbReference type="ARBA" id="ARBA00022967"/>
    </source>
</evidence>
<dbReference type="Pfam" id="PF00005">
    <property type="entry name" value="ABC_tran"/>
    <property type="match status" value="1"/>
</dbReference>
<dbReference type="InterPro" id="IPR017879">
    <property type="entry name" value="PotA_ATP-bd"/>
</dbReference>
<dbReference type="NCBIfam" id="NF006987">
    <property type="entry name" value="PRK09452.1"/>
    <property type="match status" value="1"/>
</dbReference>
<accession>A0A0J1HD15</accession>
<evidence type="ECO:0000256" key="4">
    <source>
        <dbReference type="ARBA" id="ARBA00022840"/>
    </source>
</evidence>
<dbReference type="AlphaFoldDB" id="A0A0J1HD15"/>
<dbReference type="PROSITE" id="PS00211">
    <property type="entry name" value="ABC_TRANSPORTER_1"/>
    <property type="match status" value="1"/>
</dbReference>
<dbReference type="Proteomes" id="UP000035909">
    <property type="component" value="Unassembled WGS sequence"/>
</dbReference>
<evidence type="ECO:0000313" key="9">
    <source>
        <dbReference type="EMBL" id="KLV09516.1"/>
    </source>
</evidence>
<evidence type="ECO:0000259" key="8">
    <source>
        <dbReference type="PROSITE" id="PS50893"/>
    </source>
</evidence>
<comment type="similarity">
    <text evidence="7">Belongs to the ABC transporter superfamily. Spermidine/putrescine importer (TC 3.A.1.11.1) family.</text>
</comment>
<dbReference type="InterPro" id="IPR005893">
    <property type="entry name" value="PotA-like"/>
</dbReference>
<keyword evidence="1 7" id="KW-0813">Transport</keyword>
<dbReference type="FunFam" id="3.40.50.300:FF:000133">
    <property type="entry name" value="Spermidine/putrescine import ATP-binding protein PotA"/>
    <property type="match status" value="1"/>
</dbReference>
<keyword evidence="2 7" id="KW-1003">Cell membrane</keyword>
<dbReference type="InterPro" id="IPR013611">
    <property type="entry name" value="Transp-assoc_OB_typ2"/>
</dbReference>
<dbReference type="InterPro" id="IPR008995">
    <property type="entry name" value="Mo/tungstate-bd_C_term_dom"/>
</dbReference>
<dbReference type="InterPro" id="IPR050093">
    <property type="entry name" value="ABC_SmlMolc_Importer"/>
</dbReference>
<dbReference type="InterPro" id="IPR017871">
    <property type="entry name" value="ABC_transporter-like_CS"/>
</dbReference>
<dbReference type="Pfam" id="PF08402">
    <property type="entry name" value="TOBE_2"/>
    <property type="match status" value="1"/>
</dbReference>
<dbReference type="SMART" id="SM00382">
    <property type="entry name" value="AAA"/>
    <property type="match status" value="1"/>
</dbReference>
<dbReference type="SUPFAM" id="SSF50331">
    <property type="entry name" value="MOP-like"/>
    <property type="match status" value="1"/>
</dbReference>
<keyword evidence="3 7" id="KW-0547">Nucleotide-binding</keyword>
<evidence type="ECO:0000313" key="10">
    <source>
        <dbReference type="Proteomes" id="UP000035909"/>
    </source>
</evidence>
<keyword evidence="4 7" id="KW-0067">ATP-binding</keyword>
<dbReference type="PANTHER" id="PTHR42781">
    <property type="entry name" value="SPERMIDINE/PUTRESCINE IMPORT ATP-BINDING PROTEIN POTA"/>
    <property type="match status" value="1"/>
</dbReference>
<dbReference type="GO" id="GO:0015594">
    <property type="term" value="F:ABC-type putrescine transporter activity"/>
    <property type="evidence" value="ECO:0007669"/>
    <property type="project" value="InterPro"/>
</dbReference>
<comment type="subunit">
    <text evidence="7">The complex is composed of two ATP-binding proteins (PotA), two transmembrane proteins (PotB and PotC) and a solute-binding protein (PotD).</text>
</comment>
<dbReference type="OrthoDB" id="9802264at2"/>
<dbReference type="GO" id="GO:0005524">
    <property type="term" value="F:ATP binding"/>
    <property type="evidence" value="ECO:0007669"/>
    <property type="project" value="UniProtKB-KW"/>
</dbReference>
<comment type="function">
    <text evidence="7">Part of the ABC transporter complex PotABCD involved in spermidine/putrescine import. Responsible for energy coupling to the transport system.</text>
</comment>
<dbReference type="NCBIfam" id="TIGR01187">
    <property type="entry name" value="potA"/>
    <property type="match status" value="1"/>
</dbReference>
<keyword evidence="10" id="KW-1185">Reference proteome</keyword>
<name>A0A0J1HD15_9GAMM</name>
<dbReference type="PROSITE" id="PS50893">
    <property type="entry name" value="ABC_TRANSPORTER_2"/>
    <property type="match status" value="1"/>
</dbReference>
<dbReference type="Gene3D" id="3.40.50.300">
    <property type="entry name" value="P-loop containing nucleotide triphosphate hydrolases"/>
    <property type="match status" value="1"/>
</dbReference>
<dbReference type="EMBL" id="LDOU01000012">
    <property type="protein sequence ID" value="KLV09516.1"/>
    <property type="molecule type" value="Genomic_DNA"/>
</dbReference>
<feature type="domain" description="ABC transporter" evidence="8">
    <location>
        <begin position="12"/>
        <end position="242"/>
    </location>
</feature>
<reference evidence="9 10" key="1">
    <citation type="submission" date="2015-05" db="EMBL/GenBank/DDBJ databases">
        <title>Photobacterium galathea sp. nov.</title>
        <authorList>
            <person name="Machado H."/>
            <person name="Gram L."/>
        </authorList>
    </citation>
    <scope>NUCLEOTIDE SEQUENCE [LARGE SCALE GENOMIC DNA]</scope>
    <source>
        <strain evidence="9 10">DSM 22954</strain>
    </source>
</reference>
<dbReference type="PANTHER" id="PTHR42781:SF4">
    <property type="entry name" value="SPERMIDINE_PUTRESCINE IMPORT ATP-BINDING PROTEIN POTA"/>
    <property type="match status" value="1"/>
</dbReference>
<evidence type="ECO:0000256" key="7">
    <source>
        <dbReference type="RuleBase" id="RU364083"/>
    </source>
</evidence>
<evidence type="ECO:0000256" key="3">
    <source>
        <dbReference type="ARBA" id="ARBA00022741"/>
    </source>
</evidence>
<protein>
    <recommendedName>
        <fullName evidence="7">Spermidine/putrescine import ATP-binding protein PotA</fullName>
        <ecNumber evidence="7">7.6.2.11</ecNumber>
    </recommendedName>
</protein>
<keyword evidence="5 7" id="KW-1278">Translocase</keyword>
<proteinExistence type="inferred from homology"/>
<dbReference type="SUPFAM" id="SSF52540">
    <property type="entry name" value="P-loop containing nucleoside triphosphate hydrolases"/>
    <property type="match status" value="1"/>
</dbReference>
<comment type="catalytic activity">
    <reaction evidence="7">
        <text>ATP + H2O + polyamine-[polyamine-binding protein]Side 1 = ADP + phosphate + polyamineSide 2 + [polyamine-binding protein]Side 1.</text>
        <dbReference type="EC" id="7.6.2.11"/>
    </reaction>
</comment>
<dbReference type="GO" id="GO:0043190">
    <property type="term" value="C:ATP-binding cassette (ABC) transporter complex"/>
    <property type="evidence" value="ECO:0007669"/>
    <property type="project" value="InterPro"/>
</dbReference>
<sequence>MNAAETTKAPVVQLKGLSKSFDGKQIIAGLDLNVNDGEFLTILGPSGCGKTTVLRLIAGFENADEGQVVLAGKDVTYIPAEHRNVNTVFQSYALFPHMTVFENVAFGLRMQKVAANEIEPRVLEALRMVQLDQFAQRKPHQLSGGQQQRVAIARAVVNKPKVLLLDESLSALDYKLRKQMQIELKQLQRKLGITFIFVTHDQEEALSMSDRIIVMRSGKVEQDGSPREIYEEPANLFVARFIGEINVFDAVVTERLDDKRIMANVEGRPALLHCDLPVMVGDSVKVLLRPEDIRLEEINNGDEAKGLIGYVRDRTYKGMTLDSVVELESGTSVMVSEFFNEDDPDVDHSLDQKVAITWVDSWEVVLADEKDA</sequence>
<dbReference type="Gene3D" id="2.40.50.100">
    <property type="match status" value="1"/>
</dbReference>
<dbReference type="EC" id="7.6.2.11" evidence="7"/>
<dbReference type="CDD" id="cd03300">
    <property type="entry name" value="ABC_PotA_N"/>
    <property type="match status" value="1"/>
</dbReference>